<dbReference type="SUPFAM" id="SSF54506">
    <property type="entry name" value="Diaminopimelate epimerase-like"/>
    <property type="match status" value="1"/>
</dbReference>
<name>A0A4P6JI08_KTERU</name>
<evidence type="ECO:0000313" key="3">
    <source>
        <dbReference type="Proteomes" id="UP000290365"/>
    </source>
</evidence>
<dbReference type="GO" id="GO:0005737">
    <property type="term" value="C:cytoplasm"/>
    <property type="evidence" value="ECO:0007669"/>
    <property type="project" value="TreeGrafter"/>
</dbReference>
<dbReference type="PIRSF" id="PIRSF016184">
    <property type="entry name" value="PhzC_PhzF"/>
    <property type="match status" value="1"/>
</dbReference>
<dbReference type="Pfam" id="PF02567">
    <property type="entry name" value="PhzC-PhzF"/>
    <property type="match status" value="1"/>
</dbReference>
<sequence>MRKLHYCWVDVFTDRLFGGNQLAVFLDAQGLSGETMQKLAREMNLSETTFVLPAQQPEHTYQVRIFTPAAEMPMAGHPTVGTAFTLAHEGLIQLSGTETSITFEEKVGLIPIKLVQAGNVQTIQMQQPLPNFGEQFMERAALAKLLSLELADLMDDLPCQVISCGVPFLFVPVKTLAAIQSIRFRLDVWEGILRNFAAPNVYAFTLQAERPGSTVHGRMFAPTLGLAEDPATGAANGPLGCYLVRHKMLPTAASTEITSEQGFEMGRPSIIQIKIEQENGKITGVFVGGQCRFVGRGEVELPEGE</sequence>
<dbReference type="InterPro" id="IPR003719">
    <property type="entry name" value="Phenazine_PhzF-like"/>
</dbReference>
<reference evidence="2 3" key="1">
    <citation type="submission" date="2019-01" db="EMBL/GenBank/DDBJ databases">
        <title>Ktedonosporobacter rubrisoli SCAWS-G2.</title>
        <authorList>
            <person name="Huang Y."/>
            <person name="Yan B."/>
        </authorList>
    </citation>
    <scope>NUCLEOTIDE SEQUENCE [LARGE SCALE GENOMIC DNA]</scope>
    <source>
        <strain evidence="2 3">SCAWS-G2</strain>
    </source>
</reference>
<keyword evidence="3" id="KW-1185">Reference proteome</keyword>
<protein>
    <submittedName>
        <fullName evidence="2">PhzF family phenazine biosynthesis protein</fullName>
    </submittedName>
</protein>
<dbReference type="RefSeq" id="WP_129885099.1">
    <property type="nucleotide sequence ID" value="NZ_CP035758.1"/>
</dbReference>
<feature type="active site" evidence="1">
    <location>
        <position position="47"/>
    </location>
</feature>
<dbReference type="EMBL" id="CP035758">
    <property type="protein sequence ID" value="QBD74500.1"/>
    <property type="molecule type" value="Genomic_DNA"/>
</dbReference>
<dbReference type="Gene3D" id="3.10.310.10">
    <property type="entry name" value="Diaminopimelate Epimerase, Chain A, domain 1"/>
    <property type="match status" value="2"/>
</dbReference>
<dbReference type="Proteomes" id="UP000290365">
    <property type="component" value="Chromosome"/>
</dbReference>
<dbReference type="OrthoDB" id="9788221at2"/>
<dbReference type="AlphaFoldDB" id="A0A4P6JI08"/>
<gene>
    <name evidence="2" type="ORF">EPA93_00210</name>
</gene>
<dbReference type="KEGG" id="kbs:EPA93_00210"/>
<organism evidence="2 3">
    <name type="scientific">Ktedonosporobacter rubrisoli</name>
    <dbReference type="NCBI Taxonomy" id="2509675"/>
    <lineage>
        <taxon>Bacteria</taxon>
        <taxon>Bacillati</taxon>
        <taxon>Chloroflexota</taxon>
        <taxon>Ktedonobacteria</taxon>
        <taxon>Ktedonobacterales</taxon>
        <taxon>Ktedonosporobacteraceae</taxon>
        <taxon>Ktedonosporobacter</taxon>
    </lineage>
</organism>
<evidence type="ECO:0000256" key="1">
    <source>
        <dbReference type="PIRSR" id="PIRSR016184-1"/>
    </source>
</evidence>
<dbReference type="GO" id="GO:0016853">
    <property type="term" value="F:isomerase activity"/>
    <property type="evidence" value="ECO:0007669"/>
    <property type="project" value="TreeGrafter"/>
</dbReference>
<proteinExistence type="predicted"/>
<dbReference type="PANTHER" id="PTHR13774">
    <property type="entry name" value="PHENAZINE BIOSYNTHESIS PROTEIN"/>
    <property type="match status" value="1"/>
</dbReference>
<evidence type="ECO:0000313" key="2">
    <source>
        <dbReference type="EMBL" id="QBD74500.1"/>
    </source>
</evidence>
<dbReference type="PANTHER" id="PTHR13774:SF32">
    <property type="entry name" value="ANTISENSE-ENHANCING SEQUENCE 1"/>
    <property type="match status" value="1"/>
</dbReference>
<dbReference type="NCBIfam" id="TIGR00654">
    <property type="entry name" value="PhzF_family"/>
    <property type="match status" value="1"/>
</dbReference>
<accession>A0A4P6JI08</accession>